<sequence length="420" mass="45280">MKARVAASLLLAMLVSGDLARAGEGVKPSEDERAKTLFSSGAQAYASGQFAAAIQAFAEANRVMPTPAIVYSLAQAHRRQYFIDRNPDHLQKAIANFHGYIEHVANGGRRADAVQALSELEPLVARMDEPPWRAGPKAGPSRGNEEPARLMITTQPSGAQVSIDGKRAWTSPYAAEVTPGKHRVHVTLDGYFEEDREVLAVDHVLVPVPLELRERPARLTIWAPKGGVIAIDGQTVGIAPRSEPFQVVSGRHEVTVTKNGYQTFSREISFRRNEARTLSVELHPTGQRILARWLMIGGGALIAASGAFVVLALKQQQEALDVQEAQKTRLRGPSDEGDYRDALEGRDRWRMAAIGAFSVGGAALVGGLVLHAFDPRTPPPPRAHLGEQGPRAPGPLEPVEMSVVPTLGPSVAGLTLKGRF</sequence>
<feature type="transmembrane region" description="Helical" evidence="2">
    <location>
        <begin position="293"/>
        <end position="313"/>
    </location>
</feature>
<evidence type="ECO:0000259" key="4">
    <source>
        <dbReference type="Pfam" id="PF08308"/>
    </source>
</evidence>
<feature type="domain" description="PEGA" evidence="4">
    <location>
        <begin position="150"/>
        <end position="198"/>
    </location>
</feature>
<keyword evidence="6" id="KW-1185">Reference proteome</keyword>
<dbReference type="Proteomes" id="UP001374803">
    <property type="component" value="Chromosome"/>
</dbReference>
<feature type="region of interest" description="Disordered" evidence="1">
    <location>
        <begin position="375"/>
        <end position="399"/>
    </location>
</feature>
<dbReference type="InterPro" id="IPR013229">
    <property type="entry name" value="PEGA"/>
</dbReference>
<evidence type="ECO:0000256" key="3">
    <source>
        <dbReference type="SAM" id="SignalP"/>
    </source>
</evidence>
<proteinExistence type="predicted"/>
<dbReference type="PANTHER" id="PTHR36194:SF1">
    <property type="entry name" value="S-LAYER-LIKE PROTEIN"/>
    <property type="match status" value="1"/>
</dbReference>
<evidence type="ECO:0000256" key="1">
    <source>
        <dbReference type="SAM" id="MobiDB-lite"/>
    </source>
</evidence>
<organism evidence="5 6">
    <name type="scientific">Pendulispora rubella</name>
    <dbReference type="NCBI Taxonomy" id="2741070"/>
    <lineage>
        <taxon>Bacteria</taxon>
        <taxon>Pseudomonadati</taxon>
        <taxon>Myxococcota</taxon>
        <taxon>Myxococcia</taxon>
        <taxon>Myxococcales</taxon>
        <taxon>Sorangiineae</taxon>
        <taxon>Pendulisporaceae</taxon>
        <taxon>Pendulispora</taxon>
    </lineage>
</organism>
<accession>A0ABZ2L7C2</accession>
<dbReference type="PANTHER" id="PTHR36194">
    <property type="entry name" value="S-LAYER-LIKE PROTEIN"/>
    <property type="match status" value="1"/>
</dbReference>
<dbReference type="Pfam" id="PF08308">
    <property type="entry name" value="PEGA"/>
    <property type="match status" value="2"/>
</dbReference>
<dbReference type="Gene3D" id="1.25.40.10">
    <property type="entry name" value="Tetratricopeptide repeat domain"/>
    <property type="match status" value="1"/>
</dbReference>
<keyword evidence="2" id="KW-0472">Membrane</keyword>
<name>A0ABZ2L7C2_9BACT</name>
<protein>
    <submittedName>
        <fullName evidence="5">PEGA domain-containing protein</fullName>
    </submittedName>
</protein>
<keyword evidence="3" id="KW-0732">Signal</keyword>
<reference evidence="5" key="1">
    <citation type="submission" date="2021-12" db="EMBL/GenBank/DDBJ databases">
        <title>Discovery of the Pendulisporaceae a myxobacterial family with distinct sporulation behavior and unique specialized metabolism.</title>
        <authorList>
            <person name="Garcia R."/>
            <person name="Popoff A."/>
            <person name="Bader C.D."/>
            <person name="Loehr J."/>
            <person name="Walesch S."/>
            <person name="Walt C."/>
            <person name="Boldt J."/>
            <person name="Bunk B."/>
            <person name="Haeckl F.J.F.P.J."/>
            <person name="Gunesch A.P."/>
            <person name="Birkelbach J."/>
            <person name="Nuebel U."/>
            <person name="Pietschmann T."/>
            <person name="Bach T."/>
            <person name="Mueller R."/>
        </authorList>
    </citation>
    <scope>NUCLEOTIDE SEQUENCE</scope>
    <source>
        <strain evidence="5">MSr11367</strain>
    </source>
</reference>
<dbReference type="EMBL" id="CP089983">
    <property type="protein sequence ID" value="WXB06816.1"/>
    <property type="molecule type" value="Genomic_DNA"/>
</dbReference>
<dbReference type="InterPro" id="IPR011990">
    <property type="entry name" value="TPR-like_helical_dom_sf"/>
</dbReference>
<dbReference type="RefSeq" id="WP_394836474.1">
    <property type="nucleotide sequence ID" value="NZ_CP089929.1"/>
</dbReference>
<feature type="chain" id="PRO_5047432170" evidence="3">
    <location>
        <begin position="23"/>
        <end position="420"/>
    </location>
</feature>
<feature type="signal peptide" evidence="3">
    <location>
        <begin position="1"/>
        <end position="22"/>
    </location>
</feature>
<feature type="domain" description="PEGA" evidence="4">
    <location>
        <begin position="224"/>
        <end position="285"/>
    </location>
</feature>
<keyword evidence="2" id="KW-1133">Transmembrane helix</keyword>
<gene>
    <name evidence="5" type="ORF">LVJ94_06160</name>
</gene>
<evidence type="ECO:0000313" key="6">
    <source>
        <dbReference type="Proteomes" id="UP001374803"/>
    </source>
</evidence>
<evidence type="ECO:0000313" key="5">
    <source>
        <dbReference type="EMBL" id="WXB06816.1"/>
    </source>
</evidence>
<evidence type="ECO:0000256" key="2">
    <source>
        <dbReference type="SAM" id="Phobius"/>
    </source>
</evidence>
<keyword evidence="2" id="KW-0812">Transmembrane</keyword>
<feature type="transmembrane region" description="Helical" evidence="2">
    <location>
        <begin position="352"/>
        <end position="373"/>
    </location>
</feature>